<sequence length="199" mass="21473">MATVPPPPLVQSSFSVPPRPHNRLRHTSISHIRAAGGHNGLTNLQNQGPEHRVIITPVRRTLYPSTPTPVDQVLHQQSTTRPAEVTQKEGRGREGVRAEGPPQYDLTAEWPPGDPSTPPTLPSKGGPPYRQSFPAGGALRPPNARPGPRGRPTSRPRGLGLHSKAAIPRRGERPSIVEETKWGACATTPSPIWPPKAPQ</sequence>
<evidence type="ECO:0000256" key="1">
    <source>
        <dbReference type="SAM" id="MobiDB-lite"/>
    </source>
</evidence>
<dbReference type="AlphaFoldDB" id="A0AAV7V8N6"/>
<evidence type="ECO:0000313" key="3">
    <source>
        <dbReference type="Proteomes" id="UP001066276"/>
    </source>
</evidence>
<protein>
    <submittedName>
        <fullName evidence="2">Uncharacterized protein</fullName>
    </submittedName>
</protein>
<dbReference type="EMBL" id="JANPWB010000003">
    <property type="protein sequence ID" value="KAJ1197913.1"/>
    <property type="molecule type" value="Genomic_DNA"/>
</dbReference>
<comment type="caution">
    <text evidence="2">The sequence shown here is derived from an EMBL/GenBank/DDBJ whole genome shotgun (WGS) entry which is preliminary data.</text>
</comment>
<name>A0AAV7V8N6_PLEWA</name>
<dbReference type="Proteomes" id="UP001066276">
    <property type="component" value="Chromosome 2_1"/>
</dbReference>
<feature type="compositionally biased region" description="Polar residues" evidence="1">
    <location>
        <begin position="63"/>
        <end position="81"/>
    </location>
</feature>
<accession>A0AAV7V8N6</accession>
<organism evidence="2 3">
    <name type="scientific">Pleurodeles waltl</name>
    <name type="common">Iberian ribbed newt</name>
    <dbReference type="NCBI Taxonomy" id="8319"/>
    <lineage>
        <taxon>Eukaryota</taxon>
        <taxon>Metazoa</taxon>
        <taxon>Chordata</taxon>
        <taxon>Craniata</taxon>
        <taxon>Vertebrata</taxon>
        <taxon>Euteleostomi</taxon>
        <taxon>Amphibia</taxon>
        <taxon>Batrachia</taxon>
        <taxon>Caudata</taxon>
        <taxon>Salamandroidea</taxon>
        <taxon>Salamandridae</taxon>
        <taxon>Pleurodelinae</taxon>
        <taxon>Pleurodeles</taxon>
    </lineage>
</organism>
<feature type="compositionally biased region" description="Pro residues" evidence="1">
    <location>
        <begin position="112"/>
        <end position="121"/>
    </location>
</feature>
<feature type="compositionally biased region" description="Low complexity" evidence="1">
    <location>
        <begin position="134"/>
        <end position="160"/>
    </location>
</feature>
<evidence type="ECO:0000313" key="2">
    <source>
        <dbReference type="EMBL" id="KAJ1197913.1"/>
    </source>
</evidence>
<keyword evidence="3" id="KW-1185">Reference proteome</keyword>
<proteinExistence type="predicted"/>
<feature type="compositionally biased region" description="Basic and acidic residues" evidence="1">
    <location>
        <begin position="169"/>
        <end position="181"/>
    </location>
</feature>
<feature type="region of interest" description="Disordered" evidence="1">
    <location>
        <begin position="63"/>
        <end position="199"/>
    </location>
</feature>
<gene>
    <name evidence="2" type="ORF">NDU88_001757</name>
</gene>
<reference evidence="2" key="1">
    <citation type="journal article" date="2022" name="bioRxiv">
        <title>Sequencing and chromosome-scale assembly of the giantPleurodeles waltlgenome.</title>
        <authorList>
            <person name="Brown T."/>
            <person name="Elewa A."/>
            <person name="Iarovenko S."/>
            <person name="Subramanian E."/>
            <person name="Araus A.J."/>
            <person name="Petzold A."/>
            <person name="Susuki M."/>
            <person name="Suzuki K.-i.T."/>
            <person name="Hayashi T."/>
            <person name="Toyoda A."/>
            <person name="Oliveira C."/>
            <person name="Osipova E."/>
            <person name="Leigh N.D."/>
            <person name="Simon A."/>
            <person name="Yun M.H."/>
        </authorList>
    </citation>
    <scope>NUCLEOTIDE SEQUENCE</scope>
    <source>
        <strain evidence="2">20211129_DDA</strain>
        <tissue evidence="2">Liver</tissue>
    </source>
</reference>
<feature type="compositionally biased region" description="Basic and acidic residues" evidence="1">
    <location>
        <begin position="86"/>
        <end position="97"/>
    </location>
</feature>